<feature type="compositionally biased region" description="Low complexity" evidence="1">
    <location>
        <begin position="168"/>
        <end position="181"/>
    </location>
</feature>
<keyword evidence="3" id="KW-1185">Reference proteome</keyword>
<organism evidence="2 3">
    <name type="scientific">Actinoalloteichus hymeniacidonis</name>
    <dbReference type="NCBI Taxonomy" id="340345"/>
    <lineage>
        <taxon>Bacteria</taxon>
        <taxon>Bacillati</taxon>
        <taxon>Actinomycetota</taxon>
        <taxon>Actinomycetes</taxon>
        <taxon>Pseudonocardiales</taxon>
        <taxon>Pseudonocardiaceae</taxon>
        <taxon>Actinoalloteichus</taxon>
    </lineage>
</organism>
<feature type="compositionally biased region" description="Basic and acidic residues" evidence="1">
    <location>
        <begin position="154"/>
        <end position="163"/>
    </location>
</feature>
<dbReference type="EMBL" id="CP014859">
    <property type="protein sequence ID" value="AOS63643.1"/>
    <property type="molecule type" value="Genomic_DNA"/>
</dbReference>
<dbReference type="Proteomes" id="UP000095210">
    <property type="component" value="Chromosome"/>
</dbReference>
<gene>
    <name evidence="2" type="ORF">TL08_14145</name>
</gene>
<dbReference type="AlphaFoldDB" id="A0AAC9MXT0"/>
<feature type="region of interest" description="Disordered" evidence="1">
    <location>
        <begin position="267"/>
        <end position="295"/>
    </location>
</feature>
<evidence type="ECO:0000256" key="1">
    <source>
        <dbReference type="SAM" id="MobiDB-lite"/>
    </source>
</evidence>
<evidence type="ECO:0000313" key="3">
    <source>
        <dbReference type="Proteomes" id="UP000095210"/>
    </source>
</evidence>
<feature type="compositionally biased region" description="Basic and acidic residues" evidence="1">
    <location>
        <begin position="267"/>
        <end position="285"/>
    </location>
</feature>
<name>A0AAC9MXT0_9PSEU</name>
<evidence type="ECO:0000313" key="2">
    <source>
        <dbReference type="EMBL" id="AOS63643.1"/>
    </source>
</evidence>
<feature type="region of interest" description="Disordered" evidence="1">
    <location>
        <begin position="1"/>
        <end position="28"/>
    </location>
</feature>
<accession>A0AAC9MXT0</accession>
<proteinExistence type="predicted"/>
<sequence>MTTQETSEGSIAAGDGAAGGDVTDPKAHECNYPGCQRPVRRAGGPGRPSEYCDLAEHTRWRAWRERQRQAQSAPPAGINVTVTKQAGPVTAAKIRADDLLTEFRSLANQVSQTMTQAVAELNTLADPGVAEEQIQTVQAEAARRIAEAESSVAEAERRRRAAETGKGAAVEAAEDAATSAEAAERDAEAAREELAALRVRAEESIRQAALDTEAARNEAEVSIAAARRQAEERIEGIHEQAVRDTENARRSAAQEVSDLRRAAAEEVSAERSAREHAAVRAERAEVSAQRAEQATQDARAELDRVRAELVEVRRAAALDVERLRSEAADQRADLLRAAEDARAAADQRLSALEEVRTLALARAERAEAQVDSLTEQLRAQRGGS</sequence>
<feature type="region of interest" description="Disordered" evidence="1">
    <location>
        <begin position="148"/>
        <end position="189"/>
    </location>
</feature>
<protein>
    <submittedName>
        <fullName evidence="2">Uncharacterized protein</fullName>
    </submittedName>
</protein>
<dbReference type="KEGG" id="ahm:TL08_14145"/>
<reference evidence="3" key="1">
    <citation type="submission" date="2016-03" db="EMBL/GenBank/DDBJ databases">
        <title>Complete genome sequence of the type strain Actinoalloteichus hymeniacidonis DSM 45092.</title>
        <authorList>
            <person name="Schaffert L."/>
            <person name="Albersmeier A."/>
            <person name="Winkler A."/>
            <person name="Kalinowski J."/>
            <person name="Zotchev S."/>
            <person name="Ruckert C."/>
        </authorList>
    </citation>
    <scope>NUCLEOTIDE SEQUENCE [LARGE SCALE GENOMIC DNA]</scope>
    <source>
        <strain evidence="3">HPA177(T) (DSM 45092(T))</strain>
    </source>
</reference>